<gene>
    <name evidence="1" type="ORF">ERS013165_01816</name>
</gene>
<organism evidence="1 2">
    <name type="scientific">Vibrio cholerae</name>
    <dbReference type="NCBI Taxonomy" id="666"/>
    <lineage>
        <taxon>Bacteria</taxon>
        <taxon>Pseudomonadati</taxon>
        <taxon>Pseudomonadota</taxon>
        <taxon>Gammaproteobacteria</taxon>
        <taxon>Vibrionales</taxon>
        <taxon>Vibrionaceae</taxon>
        <taxon>Vibrio</taxon>
    </lineage>
</organism>
<protein>
    <submittedName>
        <fullName evidence="1">Uncharacterized protein</fullName>
    </submittedName>
</protein>
<proteinExistence type="predicted"/>
<evidence type="ECO:0000313" key="1">
    <source>
        <dbReference type="EMBL" id="CSA53711.1"/>
    </source>
</evidence>
<dbReference type="AlphaFoldDB" id="A0A655YAX4"/>
<evidence type="ECO:0000313" key="2">
    <source>
        <dbReference type="Proteomes" id="UP000044806"/>
    </source>
</evidence>
<reference evidence="1 2" key="1">
    <citation type="submission" date="2015-07" db="EMBL/GenBank/DDBJ databases">
        <authorList>
            <consortium name="Pathogen Informatics"/>
        </authorList>
    </citation>
    <scope>NUCLEOTIDE SEQUENCE [LARGE SCALE GENOMIC DNA]</scope>
    <source>
        <strain evidence="1 2">A51</strain>
    </source>
</reference>
<name>A0A655YAX4_VIBCL</name>
<dbReference type="EMBL" id="CWOW01000008">
    <property type="protein sequence ID" value="CSA53711.1"/>
    <property type="molecule type" value="Genomic_DNA"/>
</dbReference>
<dbReference type="Proteomes" id="UP000044806">
    <property type="component" value="Unassembled WGS sequence"/>
</dbReference>
<accession>A0A655YAX4</accession>
<sequence>MLFIDRRAFLLHYGQFRFLILTRFAIAKKYRQQQTKNHPSCGQNHRRGNLACGDAFQTIFMQVF</sequence>